<accession>A0A926D122</accession>
<keyword evidence="10" id="KW-1185">Reference proteome</keyword>
<keyword evidence="3 7" id="KW-0489">Methyltransferase</keyword>
<dbReference type="SUPFAM" id="SSF53335">
    <property type="entry name" value="S-adenosyl-L-methionine-dependent methyltransferases"/>
    <property type="match status" value="1"/>
</dbReference>
<dbReference type="Pfam" id="PF17125">
    <property type="entry name" value="Methyltr_RsmF_N"/>
    <property type="match status" value="1"/>
</dbReference>
<keyword evidence="5 7" id="KW-0949">S-adenosyl-L-methionine</keyword>
<dbReference type="GO" id="GO:0008173">
    <property type="term" value="F:RNA methyltransferase activity"/>
    <property type="evidence" value="ECO:0007669"/>
    <property type="project" value="InterPro"/>
</dbReference>
<feature type="domain" description="SAM-dependent MTase RsmB/NOP-type" evidence="8">
    <location>
        <begin position="1"/>
        <end position="289"/>
    </location>
</feature>
<dbReference type="Pfam" id="PF17126">
    <property type="entry name" value="RsmF_methylt_CI"/>
    <property type="match status" value="1"/>
</dbReference>
<evidence type="ECO:0000256" key="5">
    <source>
        <dbReference type="ARBA" id="ARBA00022691"/>
    </source>
</evidence>
<dbReference type="PRINTS" id="PR02008">
    <property type="entry name" value="RCMTFAMILY"/>
</dbReference>
<keyword evidence="6 7" id="KW-0694">RNA-binding</keyword>
<dbReference type="AlphaFoldDB" id="A0A926D122"/>
<dbReference type="Proteomes" id="UP000623172">
    <property type="component" value="Unassembled WGS sequence"/>
</dbReference>
<dbReference type="RefSeq" id="WP_249314327.1">
    <property type="nucleotide sequence ID" value="NZ_JACRSR010000001.1"/>
</dbReference>
<dbReference type="InterPro" id="IPR049560">
    <property type="entry name" value="MeTrfase_RsmB-F_NOP2_cat"/>
</dbReference>
<dbReference type="GO" id="GO:0003723">
    <property type="term" value="F:RNA binding"/>
    <property type="evidence" value="ECO:0007669"/>
    <property type="project" value="UniProtKB-UniRule"/>
</dbReference>
<dbReference type="InterPro" id="IPR031340">
    <property type="entry name" value="RsmF_methylt_CI"/>
</dbReference>
<comment type="similarity">
    <text evidence="1 7">Belongs to the class I-like SAM-binding methyltransferase superfamily. RsmB/NOP family.</text>
</comment>
<reference evidence="9" key="1">
    <citation type="submission" date="2020-08" db="EMBL/GenBank/DDBJ databases">
        <title>Genome public.</title>
        <authorList>
            <person name="Liu C."/>
            <person name="Sun Q."/>
        </authorList>
    </citation>
    <scope>NUCLEOTIDE SEQUENCE</scope>
    <source>
        <strain evidence="9">NSJ-53</strain>
    </source>
</reference>
<dbReference type="InterPro" id="IPR031341">
    <property type="entry name" value="Methyltr_RsmF_N"/>
</dbReference>
<proteinExistence type="inferred from homology"/>
<evidence type="ECO:0000259" key="8">
    <source>
        <dbReference type="PROSITE" id="PS51686"/>
    </source>
</evidence>
<dbReference type="InterPro" id="IPR001678">
    <property type="entry name" value="MeTrfase_RsmB-F_NOP2_dom"/>
</dbReference>
<dbReference type="PROSITE" id="PS51686">
    <property type="entry name" value="SAM_MT_RSMB_NOP"/>
    <property type="match status" value="1"/>
</dbReference>
<gene>
    <name evidence="9" type="ORF">H8696_00935</name>
</gene>
<dbReference type="InterPro" id="IPR018314">
    <property type="entry name" value="RsmB/NOL1/NOP2-like_CS"/>
</dbReference>
<evidence type="ECO:0000256" key="1">
    <source>
        <dbReference type="ARBA" id="ARBA00007494"/>
    </source>
</evidence>
<evidence type="ECO:0000313" key="9">
    <source>
        <dbReference type="EMBL" id="MBC8530410.1"/>
    </source>
</evidence>
<dbReference type="CDD" id="cd02440">
    <property type="entry name" value="AdoMet_MTases"/>
    <property type="match status" value="1"/>
</dbReference>
<organism evidence="9 10">
    <name type="scientific">Gehongia tenuis</name>
    <dbReference type="NCBI Taxonomy" id="2763655"/>
    <lineage>
        <taxon>Bacteria</taxon>
        <taxon>Bacillati</taxon>
        <taxon>Bacillota</taxon>
        <taxon>Clostridia</taxon>
        <taxon>Christensenellales</taxon>
        <taxon>Christensenellaceae</taxon>
        <taxon>Gehongia</taxon>
    </lineage>
</organism>
<dbReference type="InterPro" id="IPR029063">
    <property type="entry name" value="SAM-dependent_MTases_sf"/>
</dbReference>
<feature type="binding site" evidence="7">
    <location>
        <begin position="106"/>
        <end position="112"/>
    </location>
    <ligand>
        <name>S-adenosyl-L-methionine</name>
        <dbReference type="ChEBI" id="CHEBI:59789"/>
    </ligand>
</feature>
<dbReference type="PANTHER" id="PTHR22807:SF30">
    <property type="entry name" value="28S RRNA (CYTOSINE(4447)-C(5))-METHYLTRANSFERASE-RELATED"/>
    <property type="match status" value="1"/>
</dbReference>
<dbReference type="GO" id="GO:0001510">
    <property type="term" value="P:RNA methylation"/>
    <property type="evidence" value="ECO:0007669"/>
    <property type="project" value="InterPro"/>
</dbReference>
<dbReference type="PANTHER" id="PTHR22807">
    <property type="entry name" value="NOP2 YEAST -RELATED NOL1/NOP2/FMU SUN DOMAIN-CONTAINING"/>
    <property type="match status" value="1"/>
</dbReference>
<dbReference type="Gene3D" id="2.30.130.60">
    <property type="match status" value="1"/>
</dbReference>
<dbReference type="Pfam" id="PF13636">
    <property type="entry name" value="Methyltranf_PUA"/>
    <property type="match status" value="1"/>
</dbReference>
<dbReference type="InterPro" id="IPR027391">
    <property type="entry name" value="Nol1_Nop2_Fmu_2"/>
</dbReference>
<sequence length="437" mass="47540">MKLPDAFLANMKELLGDEYGAFLASYAEKPERGLRVNTLKIAPEDYRELSPWPLTPVPWEAAGYVGAAEGRHPHHLAGLFYIQEPSAMAAAGTLDPKPHERVLDLSAAPGGKATALAARMENTGFFVANEIVPARARTLLSNVERMGIRNAVVVSEDPRRLLDHFGPYFDRVLVDAPCSGEGMFRREPEGIALWNGKTNEACAQRQSRILDTAAGLVRGGGRLLYSTCTFSPLENEEAAAGFLARHSDFVLEPIAPLPGFSEGLLPGTVRIWPHKAPGEGHFMARFRKKGEEASRLPELALDAAPKPLREFAEGFFTASEEGPVLPLKESCFVPPEGCPRLSGLRVLRCGLALGEVRGKHFVPHHAMAMALLKGDARRELALAADDPRLLAYLRGETVPGAPDRGWGVVLVDGYPVGLMRESEGIYKNGLPKGLRLY</sequence>
<dbReference type="CDD" id="cd21147">
    <property type="entry name" value="RsmF_methylt_CTD1"/>
    <property type="match status" value="1"/>
</dbReference>
<evidence type="ECO:0000313" key="10">
    <source>
        <dbReference type="Proteomes" id="UP000623172"/>
    </source>
</evidence>
<feature type="binding site" evidence="7">
    <location>
        <position position="157"/>
    </location>
    <ligand>
        <name>S-adenosyl-L-methionine</name>
        <dbReference type="ChEBI" id="CHEBI:59789"/>
    </ligand>
</feature>
<feature type="active site" description="Nucleophile" evidence="7">
    <location>
        <position position="228"/>
    </location>
</feature>
<keyword evidence="4 7" id="KW-0808">Transferase</keyword>
<protein>
    <submittedName>
        <fullName evidence="9">RsmF rRNA methyltransferase first C-terminal domain-containing protein</fullName>
    </submittedName>
</protein>
<evidence type="ECO:0000256" key="4">
    <source>
        <dbReference type="ARBA" id="ARBA00022679"/>
    </source>
</evidence>
<feature type="binding site" evidence="7">
    <location>
        <position position="130"/>
    </location>
    <ligand>
        <name>S-adenosyl-L-methionine</name>
        <dbReference type="ChEBI" id="CHEBI:59789"/>
    </ligand>
</feature>
<dbReference type="PROSITE" id="PS01153">
    <property type="entry name" value="NOL1_NOP2_SUN"/>
    <property type="match status" value="1"/>
</dbReference>
<keyword evidence="2" id="KW-0963">Cytoplasm</keyword>
<dbReference type="Gene3D" id="3.40.50.150">
    <property type="entry name" value="Vaccinia Virus protein VP39"/>
    <property type="match status" value="1"/>
</dbReference>
<evidence type="ECO:0000256" key="3">
    <source>
        <dbReference type="ARBA" id="ARBA00022603"/>
    </source>
</evidence>
<evidence type="ECO:0000256" key="7">
    <source>
        <dbReference type="PROSITE-ProRule" id="PRU01023"/>
    </source>
</evidence>
<feature type="binding site" evidence="7">
    <location>
        <position position="175"/>
    </location>
    <ligand>
        <name>S-adenosyl-L-methionine</name>
        <dbReference type="ChEBI" id="CHEBI:59789"/>
    </ligand>
</feature>
<dbReference type="InterPro" id="IPR023267">
    <property type="entry name" value="RCMT"/>
</dbReference>
<dbReference type="Gene3D" id="3.30.70.1170">
    <property type="entry name" value="Sun protein, domain 3"/>
    <property type="match status" value="1"/>
</dbReference>
<dbReference type="EMBL" id="JACRSR010000001">
    <property type="protein sequence ID" value="MBC8530410.1"/>
    <property type="molecule type" value="Genomic_DNA"/>
</dbReference>
<evidence type="ECO:0000256" key="6">
    <source>
        <dbReference type="ARBA" id="ARBA00022884"/>
    </source>
</evidence>
<name>A0A926D122_9FIRM</name>
<dbReference type="Pfam" id="PF01189">
    <property type="entry name" value="Methyltr_RsmB-F"/>
    <property type="match status" value="1"/>
</dbReference>
<evidence type="ECO:0000256" key="2">
    <source>
        <dbReference type="ARBA" id="ARBA00022490"/>
    </source>
</evidence>
<comment type="caution">
    <text evidence="9">The sequence shown here is derived from an EMBL/GenBank/DDBJ whole genome shotgun (WGS) entry which is preliminary data.</text>
</comment>